<accession>A0ABT9HJ85</accession>
<dbReference type="RefSeq" id="WP_305936038.1">
    <property type="nucleotide sequence ID" value="NZ_JAVAJI010000027.1"/>
</dbReference>
<organism evidence="2 3">
    <name type="scientific">Psychrobacter faecalis</name>
    <dbReference type="NCBI Taxonomy" id="180588"/>
    <lineage>
        <taxon>Bacteria</taxon>
        <taxon>Pseudomonadati</taxon>
        <taxon>Pseudomonadota</taxon>
        <taxon>Gammaproteobacteria</taxon>
        <taxon>Moraxellales</taxon>
        <taxon>Moraxellaceae</taxon>
        <taxon>Psychrobacter</taxon>
    </lineage>
</organism>
<proteinExistence type="predicted"/>
<dbReference type="EMBL" id="JAVAJI010000027">
    <property type="protein sequence ID" value="MDP4545842.1"/>
    <property type="molecule type" value="Genomic_DNA"/>
</dbReference>
<comment type="caution">
    <text evidence="2">The sequence shown here is derived from an EMBL/GenBank/DDBJ whole genome shotgun (WGS) entry which is preliminary data.</text>
</comment>
<keyword evidence="1" id="KW-0175">Coiled coil</keyword>
<keyword evidence="3" id="KW-1185">Reference proteome</keyword>
<feature type="coiled-coil region" evidence="1">
    <location>
        <begin position="47"/>
        <end position="117"/>
    </location>
</feature>
<evidence type="ECO:0000313" key="3">
    <source>
        <dbReference type="Proteomes" id="UP001228171"/>
    </source>
</evidence>
<dbReference type="PROSITE" id="PS00018">
    <property type="entry name" value="EF_HAND_1"/>
    <property type="match status" value="1"/>
</dbReference>
<evidence type="ECO:0000256" key="1">
    <source>
        <dbReference type="SAM" id="Coils"/>
    </source>
</evidence>
<evidence type="ECO:0008006" key="4">
    <source>
        <dbReference type="Google" id="ProtNLM"/>
    </source>
</evidence>
<name>A0ABT9HJ85_9GAMM</name>
<gene>
    <name evidence="2" type="ORF">Q8P09_12230</name>
</gene>
<protein>
    <recommendedName>
        <fullName evidence="4">EF-hand domain-containing protein</fullName>
    </recommendedName>
</protein>
<evidence type="ECO:0000313" key="2">
    <source>
        <dbReference type="EMBL" id="MDP4545842.1"/>
    </source>
</evidence>
<sequence length="164" mass="18222">MSKIMIYAPLSAIGGTIENVWGTEMRVKSIDSSDKDAVEQAKADGWSNKAQDVIDQVEAEKLQAENKVMKGQLAGSNPPNSRTKELEEQLSQALTEIAGLEETVTELTDKVEVYEKAKDKNGNGKIDYEEMTNTELQKLLDQRKVEYNKRDGKDALIKAAKDSE</sequence>
<dbReference type="InterPro" id="IPR018247">
    <property type="entry name" value="EF_Hand_1_Ca_BS"/>
</dbReference>
<reference evidence="2 3" key="1">
    <citation type="submission" date="2023-08" db="EMBL/GenBank/DDBJ databases">
        <authorList>
            <person name="Kumar R."/>
        </authorList>
    </citation>
    <scope>NUCLEOTIDE SEQUENCE [LARGE SCALE GENOMIC DNA]</scope>
    <source>
        <strain evidence="2 3">LUR13</strain>
    </source>
</reference>
<dbReference type="Proteomes" id="UP001228171">
    <property type="component" value="Unassembled WGS sequence"/>
</dbReference>